<feature type="compositionally biased region" description="Basic and acidic residues" evidence="4">
    <location>
        <begin position="1187"/>
        <end position="1200"/>
    </location>
</feature>
<feature type="region of interest" description="Disordered" evidence="4">
    <location>
        <begin position="893"/>
        <end position="1139"/>
    </location>
</feature>
<feature type="compositionally biased region" description="Polar residues" evidence="4">
    <location>
        <begin position="273"/>
        <end position="285"/>
    </location>
</feature>
<dbReference type="PANTHER" id="PTHR12845:SF5">
    <property type="entry name" value="EPHEXIN, ISOFORM D"/>
    <property type="match status" value="1"/>
</dbReference>
<feature type="compositionally biased region" description="Basic and acidic residues" evidence="4">
    <location>
        <begin position="301"/>
        <end position="330"/>
    </location>
</feature>
<feature type="compositionally biased region" description="Polar residues" evidence="4">
    <location>
        <begin position="102"/>
        <end position="117"/>
    </location>
</feature>
<feature type="region of interest" description="Disordered" evidence="4">
    <location>
        <begin position="516"/>
        <end position="545"/>
    </location>
</feature>
<dbReference type="OrthoDB" id="27593at2759"/>
<evidence type="ECO:0000259" key="5">
    <source>
        <dbReference type="PROSITE" id="PS50002"/>
    </source>
</evidence>
<keyword evidence="1 2" id="KW-0728">SH3 domain</keyword>
<protein>
    <submittedName>
        <fullName evidence="8">Uncharacterized protein</fullName>
    </submittedName>
</protein>
<dbReference type="InterPro" id="IPR000219">
    <property type="entry name" value="DH_dom"/>
</dbReference>
<feature type="region of interest" description="Disordered" evidence="4">
    <location>
        <begin position="679"/>
        <end position="734"/>
    </location>
</feature>
<keyword evidence="9" id="KW-1185">Reference proteome</keyword>
<evidence type="ECO:0000259" key="7">
    <source>
        <dbReference type="PROSITE" id="PS50010"/>
    </source>
</evidence>
<feature type="compositionally biased region" description="Polar residues" evidence="4">
    <location>
        <begin position="394"/>
        <end position="412"/>
    </location>
</feature>
<feature type="compositionally biased region" description="Polar residues" evidence="4">
    <location>
        <begin position="235"/>
        <end position="252"/>
    </location>
</feature>
<evidence type="ECO:0000256" key="4">
    <source>
        <dbReference type="SAM" id="MobiDB-lite"/>
    </source>
</evidence>
<evidence type="ECO:0000313" key="8">
    <source>
        <dbReference type="EnsemblMetazoa" id="XP_038061465.1"/>
    </source>
</evidence>
<feature type="compositionally biased region" description="Basic and acidic residues" evidence="4">
    <location>
        <begin position="792"/>
        <end position="804"/>
    </location>
</feature>
<feature type="compositionally biased region" description="Basic and acidic residues" evidence="4">
    <location>
        <begin position="631"/>
        <end position="649"/>
    </location>
</feature>
<dbReference type="SUPFAM" id="SSF50044">
    <property type="entry name" value="SH3-domain"/>
    <property type="match status" value="1"/>
</dbReference>
<dbReference type="PROSITE" id="PS50002">
    <property type="entry name" value="SH3"/>
    <property type="match status" value="1"/>
</dbReference>
<feature type="compositionally biased region" description="Polar residues" evidence="4">
    <location>
        <begin position="331"/>
        <end position="356"/>
    </location>
</feature>
<evidence type="ECO:0000256" key="3">
    <source>
        <dbReference type="SAM" id="Coils"/>
    </source>
</evidence>
<dbReference type="InterPro" id="IPR035899">
    <property type="entry name" value="DBL_dom_sf"/>
</dbReference>
<dbReference type="Gene3D" id="2.30.29.30">
    <property type="entry name" value="Pleckstrin-homology domain (PH domain)/Phosphotyrosine-binding domain (PTB)"/>
    <property type="match status" value="1"/>
</dbReference>
<accession>A0A914AC21</accession>
<feature type="compositionally biased region" description="Polar residues" evidence="4">
    <location>
        <begin position="54"/>
        <end position="64"/>
    </location>
</feature>
<feature type="compositionally biased region" description="Basic and acidic residues" evidence="4">
    <location>
        <begin position="1118"/>
        <end position="1129"/>
    </location>
</feature>
<organism evidence="8 9">
    <name type="scientific">Patiria miniata</name>
    <name type="common">Bat star</name>
    <name type="synonym">Asterina miniata</name>
    <dbReference type="NCBI Taxonomy" id="46514"/>
    <lineage>
        <taxon>Eukaryota</taxon>
        <taxon>Metazoa</taxon>
        <taxon>Echinodermata</taxon>
        <taxon>Eleutherozoa</taxon>
        <taxon>Asterozoa</taxon>
        <taxon>Asteroidea</taxon>
        <taxon>Valvatacea</taxon>
        <taxon>Valvatida</taxon>
        <taxon>Asterinidae</taxon>
        <taxon>Patiria</taxon>
    </lineage>
</organism>
<feature type="compositionally biased region" description="Acidic residues" evidence="4">
    <location>
        <begin position="700"/>
        <end position="710"/>
    </location>
</feature>
<dbReference type="GeneID" id="119732139"/>
<feature type="compositionally biased region" description="Polar residues" evidence="4">
    <location>
        <begin position="857"/>
        <end position="871"/>
    </location>
</feature>
<dbReference type="GO" id="GO:0005085">
    <property type="term" value="F:guanyl-nucleotide exchange factor activity"/>
    <property type="evidence" value="ECO:0007669"/>
    <property type="project" value="InterPro"/>
</dbReference>
<proteinExistence type="predicted"/>
<evidence type="ECO:0000256" key="1">
    <source>
        <dbReference type="ARBA" id="ARBA00022443"/>
    </source>
</evidence>
<feature type="compositionally biased region" description="Low complexity" evidence="4">
    <location>
        <begin position="253"/>
        <end position="264"/>
    </location>
</feature>
<dbReference type="SMART" id="SM00325">
    <property type="entry name" value="RhoGEF"/>
    <property type="match status" value="1"/>
</dbReference>
<dbReference type="CDD" id="cd00160">
    <property type="entry name" value="RhoGEF"/>
    <property type="match status" value="1"/>
</dbReference>
<dbReference type="PROSITE" id="PS50003">
    <property type="entry name" value="PH_DOMAIN"/>
    <property type="match status" value="1"/>
</dbReference>
<feature type="domain" description="SH3" evidence="5">
    <location>
        <begin position="1873"/>
        <end position="1933"/>
    </location>
</feature>
<dbReference type="SUPFAM" id="SSF48065">
    <property type="entry name" value="DBL homology domain (DH-domain)"/>
    <property type="match status" value="1"/>
</dbReference>
<dbReference type="SMART" id="SM00326">
    <property type="entry name" value="SH3"/>
    <property type="match status" value="1"/>
</dbReference>
<feature type="compositionally biased region" description="Low complexity" evidence="4">
    <location>
        <begin position="34"/>
        <end position="53"/>
    </location>
</feature>
<feature type="region of interest" description="Disordered" evidence="4">
    <location>
        <begin position="1415"/>
        <end position="1435"/>
    </location>
</feature>
<feature type="compositionally biased region" description="Polar residues" evidence="4">
    <location>
        <begin position="1026"/>
        <end position="1038"/>
    </location>
</feature>
<dbReference type="Gene3D" id="1.20.900.10">
    <property type="entry name" value="Dbl homology (DH) domain"/>
    <property type="match status" value="1"/>
</dbReference>
<dbReference type="EnsemblMetazoa" id="XM_038205536.1">
    <property type="protein sequence ID" value="XP_038061464.1"/>
    <property type="gene ID" value="LOC119732139"/>
</dbReference>
<name>A0A914AC21_PATMI</name>
<feature type="compositionally biased region" description="Basic and acidic residues" evidence="4">
    <location>
        <begin position="1005"/>
        <end position="1017"/>
    </location>
</feature>
<feature type="compositionally biased region" description="Basic residues" evidence="4">
    <location>
        <begin position="133"/>
        <end position="143"/>
    </location>
</feature>
<evidence type="ECO:0000313" key="9">
    <source>
        <dbReference type="Proteomes" id="UP000887568"/>
    </source>
</evidence>
<dbReference type="Proteomes" id="UP000887568">
    <property type="component" value="Unplaced"/>
</dbReference>
<reference evidence="8" key="1">
    <citation type="submission" date="2022-11" db="UniProtKB">
        <authorList>
            <consortium name="EnsemblMetazoa"/>
        </authorList>
    </citation>
    <scope>IDENTIFICATION</scope>
</reference>
<dbReference type="EnsemblMetazoa" id="XM_038205537.1">
    <property type="protein sequence ID" value="XP_038061465.1"/>
    <property type="gene ID" value="LOC119732139"/>
</dbReference>
<feature type="domain" description="DH" evidence="7">
    <location>
        <begin position="1475"/>
        <end position="1705"/>
    </location>
</feature>
<feature type="compositionally biased region" description="Polar residues" evidence="4">
    <location>
        <begin position="679"/>
        <end position="699"/>
    </location>
</feature>
<feature type="region of interest" description="Disordered" evidence="4">
    <location>
        <begin position="627"/>
        <end position="661"/>
    </location>
</feature>
<feature type="compositionally biased region" description="Basic and acidic residues" evidence="4">
    <location>
        <begin position="173"/>
        <end position="186"/>
    </location>
</feature>
<dbReference type="Gene3D" id="2.30.30.40">
    <property type="entry name" value="SH3 Domains"/>
    <property type="match status" value="1"/>
</dbReference>
<dbReference type="InterPro" id="IPR036028">
    <property type="entry name" value="SH3-like_dom_sf"/>
</dbReference>
<sequence length="1963" mass="219206">MAASVAVTKVPATQPSNQKPAVHDGKTDSNSPVPSSDLTSGPSSPTTTPDMMSENTSAISGSQQDDLDHSRGGSSGPPVHSGKSASPREDVGKNDSALPNGDYNSSQTGSASNSITSCYCPEGPRSRPVPPHKNPRPTPRKPQPRATPPKLPPKPPHLLQLRSPSSDNLMGRSNRDKDPQGRDKRSQSVSVVGAHNSPPREDVQATKPFKHPIPTPRKSLPNLFQDLSSADIKSLEQSGTRVGAQKQNSKMTASSSEASYPKSPSHQRGEPLSPNSQSGPSSPVNRQEMGRKKTKTTQHVRVRERAAIFEKLIEVETSRNRDSQISEPRSRTSSRASDVNETSVIPKLSNTSGSMSRSRDKHHSYVNIELHDNTVLPENVSPRTDASAEDETVSVASVSSDDLFMSPQSSIKNRPRRPPSPNLSEDEHTEDSRISNRRSSFTYTDVVLPNESTFKKTEESSVSQRDTEDTYIVTTDSDAGDSGYTDVVIPDSVSSQNIQKSNVSQSNSNIIIIPKSNANTQDDDGVPDSKLLQDSEKSETSYSESDYTDVVVPEWRTSHDFVSPEVALDVAEPPPKSPKPRFSLPIELESASQPERHDMLSPDHALPKPFHSAHTYRNVTPLFVMPARQTRASDKAGVKRETDSAERRPTCQQGDDVTVQETDNDQEGIQMELADNFGSSASLPQEAQSKGSQQQTDQEPISEDTEETAEASDMLPESRRREKRIKSHPAERSMLYEVCLPDFINPITLQRKDGIEEPGQISPTTKNEVDESQGESSEVVEDAYFELAEARTQELPDTEQHLEGEGSDMLCNRSRRQRFAVKKRDSNAAGRGRNKWQHESAPATLGGLERQEAITEQLPTEVTSPLDGNNRLSQASSAGSAISSLISNVSIGDADQLSSDEEDYEDVQAPPSDAPGADVVPPLASPTKHMDGKDTRPLPCEDIGEDDTYSTLYEVRASGPVRHEDNDVLPQRGSEDNEELSTKDEEQDRVPVEIEMQPMKLKSPHSTDKESRRKAFEFHMPLFLRKSSSVESTMSGHYSDNRSSRSLTTHSEDSDASSDYLEELPSVAQQRNRDARDSSASEDGVSVRSGNRVSMDSLNLSVQSELQDNLRRRRRKSSERGRPASEYDRPASAASMEYDRPVSIASSEYDRPISSSSADYIGVLNSFHKDGKRDEDSEGFSLTWNVDHGEDDRYRPKSEELPQTTPAKYALPRKGSNAAKPVPALPTAYKALKPPKAPRPYSEPSPQKTKRNSLVKILPVPSKEEITEQFSKMSRQRSRFVSQEPLFQIYQEDARSRESYLRLMNVSSLESLAKFLENQEALKKEKRESESIPTPSQLPEYRVLMSDEEMYRYQSGEECKSGDVQNKDINRASRSGEEQGEAVYQSVEPIYEPPGELYYDTGNILQNNTIYESGSLGSSTGEGSGGSSSDVDIPKPYGLMERTKVSSAVRRSFWSELPEVISSGLLEQMTQEEKRLQEALFEVITSEASYLRSLNLVVEHFLEDPKLQPPADLLKKAQDSEDQVKLPEVELNKIMPAGGQLNKEQALKGQQPAKGLLNKVQHHLLFSNIKSVRDASERLLLDLEERLKDSTIISDVCDLLLQHFEKGGFNSYIVYCANHQYQIKILEELRKNPLFLEVIKDLESKPACCSLDLQSFLMLPFQRITRLPLLIEAIRQQTKLHDPLHSTALEALKALRNMAEKCNEEAKRMEMIEEVTQLANQLDFREGVKKMNLSGTTSIVKRGRLHIIKKDNKLLTRGKLIAKAIYVIVFTDKVAICKQKMKGEQLKYDVFDWCPRNRVQVEAVDNPQQHPKLPDGVPNNCKHVFIISFLENSQKKEVVFAVDANSVAERERWMDAMHPVKKTEDGETIYESWDCPQVLCNQAYEAQDRDELSLDVHDRVDIDKKIDGWYYGTRVSDHAKGWFPANHTQEIINDHVLARNLKQRHRLLSMCDQHLWKAKNMRK</sequence>
<feature type="region of interest" description="Disordered" evidence="4">
    <location>
        <begin position="1"/>
        <end position="485"/>
    </location>
</feature>
<feature type="compositionally biased region" description="Basic and acidic residues" evidence="4">
    <location>
        <begin position="980"/>
        <end position="992"/>
    </location>
</feature>
<dbReference type="Pfam" id="PF00621">
    <property type="entry name" value="RhoGEF"/>
    <property type="match status" value="1"/>
</dbReference>
<dbReference type="InterPro" id="IPR001452">
    <property type="entry name" value="SH3_domain"/>
</dbReference>
<feature type="compositionally biased region" description="Pro residues" evidence="4">
    <location>
        <begin position="144"/>
        <end position="156"/>
    </location>
</feature>
<feature type="region of interest" description="Disordered" evidence="4">
    <location>
        <begin position="750"/>
        <end position="778"/>
    </location>
</feature>
<feature type="compositionally biased region" description="Polar residues" evidence="4">
    <location>
        <begin position="1088"/>
        <end position="1107"/>
    </location>
</feature>
<dbReference type="SUPFAM" id="SSF50729">
    <property type="entry name" value="PH domain-like"/>
    <property type="match status" value="1"/>
</dbReference>
<dbReference type="PROSITE" id="PS50010">
    <property type="entry name" value="DH_2"/>
    <property type="match status" value="1"/>
</dbReference>
<feature type="domain" description="PH" evidence="6">
    <location>
        <begin position="1738"/>
        <end position="1862"/>
    </location>
</feature>
<dbReference type="OMA" id="ECENMAT"/>
<feature type="region of interest" description="Disordered" evidence="4">
    <location>
        <begin position="792"/>
        <end position="880"/>
    </location>
</feature>
<feature type="region of interest" description="Disordered" evidence="4">
    <location>
        <begin position="1168"/>
        <end position="1254"/>
    </location>
</feature>
<evidence type="ECO:0000259" key="6">
    <source>
        <dbReference type="PROSITE" id="PS50003"/>
    </source>
</evidence>
<keyword evidence="3" id="KW-0175">Coiled coil</keyword>
<feature type="compositionally biased region" description="Polar residues" evidence="4">
    <location>
        <begin position="650"/>
        <end position="661"/>
    </location>
</feature>
<dbReference type="RefSeq" id="XP_038061465.1">
    <property type="nucleotide sequence ID" value="XM_038205537.1"/>
</dbReference>
<dbReference type="InterPro" id="IPR047271">
    <property type="entry name" value="Ephexin-like"/>
</dbReference>
<dbReference type="RefSeq" id="XP_038061464.1">
    <property type="nucleotide sequence ID" value="XM_038205536.1"/>
</dbReference>
<dbReference type="InterPro" id="IPR011993">
    <property type="entry name" value="PH-like_dom_sf"/>
</dbReference>
<feature type="coiled-coil region" evidence="3">
    <location>
        <begin position="1685"/>
        <end position="1715"/>
    </location>
</feature>
<evidence type="ECO:0000256" key="2">
    <source>
        <dbReference type="PROSITE-ProRule" id="PRU00192"/>
    </source>
</evidence>
<dbReference type="InterPro" id="IPR001849">
    <property type="entry name" value="PH_domain"/>
</dbReference>
<dbReference type="PANTHER" id="PTHR12845">
    <property type="entry name" value="GUANINE NUCLEOTIDE EXCHANGE FACTOR"/>
    <property type="match status" value="1"/>
</dbReference>